<dbReference type="EMBL" id="JAUOPB010000013">
    <property type="protein sequence ID" value="MDO6424195.1"/>
    <property type="molecule type" value="Genomic_DNA"/>
</dbReference>
<protein>
    <submittedName>
        <fullName evidence="2">Sodium:proton antiporter</fullName>
    </submittedName>
</protein>
<accession>A0AAW7X9D9</accession>
<evidence type="ECO:0000313" key="2">
    <source>
        <dbReference type="EMBL" id="MDO6424195.1"/>
    </source>
</evidence>
<keyword evidence="1" id="KW-0175">Coiled coil</keyword>
<feature type="coiled-coil region" evidence="1">
    <location>
        <begin position="187"/>
        <end position="250"/>
    </location>
</feature>
<dbReference type="Proteomes" id="UP001169760">
    <property type="component" value="Unassembled WGS sequence"/>
</dbReference>
<proteinExistence type="predicted"/>
<evidence type="ECO:0000313" key="3">
    <source>
        <dbReference type="Proteomes" id="UP001169760"/>
    </source>
</evidence>
<reference evidence="2" key="1">
    <citation type="submission" date="2023-07" db="EMBL/GenBank/DDBJ databases">
        <title>Genome content predicts the carbon catabolic preferences of heterotrophic bacteria.</title>
        <authorList>
            <person name="Gralka M."/>
        </authorList>
    </citation>
    <scope>NUCLEOTIDE SEQUENCE</scope>
    <source>
        <strain evidence="2">I3M17_2</strain>
    </source>
</reference>
<organism evidence="2 3">
    <name type="scientific">Saccharophagus degradans</name>
    <dbReference type="NCBI Taxonomy" id="86304"/>
    <lineage>
        <taxon>Bacteria</taxon>
        <taxon>Pseudomonadati</taxon>
        <taxon>Pseudomonadota</taxon>
        <taxon>Gammaproteobacteria</taxon>
        <taxon>Cellvibrionales</taxon>
        <taxon>Cellvibrionaceae</taxon>
        <taxon>Saccharophagus</taxon>
    </lineage>
</organism>
<sequence length="448" mass="51262">MIFDHDELASAIFLFDRQGGLLREMLYSEFEAVLDGYVPVRELANQTIPAVFAQINSKLLVERAVFFWVSFTRTGEIDPSWNLPLDQLAMNASAGPDLGAGPIKLACASQCPISHHRGSLWDPDLRKGKGQLTVLKKSAALNRLSIQFREPSKDELEQAQSREKQEQQRNFNEEYLQELRSHMAHLLKEQRLKASTIEREREREIKELKTESANRLEEYRQLLDSKGRALEEERERNKSLKETIEGQAKKIEGLREYFEHKLSLREGEESDHIEALKQNYETELELKVNAATTELQELLQMREVELLYRNEQEAQLHDEIARLRQENEQFVANSGDRLLDKMASKGISFVTYQPGAGHITLPKSEISRFMDNPIAYAAGVCGVQEGHYLAWLEHYQAPVCRHCDEAGTICSANIQRINSPSEFHIGHDDHCDQHKKIKSINSLKLAGA</sequence>
<dbReference type="AlphaFoldDB" id="A0AAW7X9D9"/>
<comment type="caution">
    <text evidence="2">The sequence shown here is derived from an EMBL/GenBank/DDBJ whole genome shotgun (WGS) entry which is preliminary data.</text>
</comment>
<name>A0AAW7X9D9_9GAMM</name>
<feature type="coiled-coil region" evidence="1">
    <location>
        <begin position="281"/>
        <end position="333"/>
    </location>
</feature>
<evidence type="ECO:0000256" key="1">
    <source>
        <dbReference type="SAM" id="Coils"/>
    </source>
</evidence>
<gene>
    <name evidence="2" type="ORF">Q4521_17040</name>
</gene>
<dbReference type="RefSeq" id="WP_216062747.1">
    <property type="nucleotide sequence ID" value="NZ_JAHKPP010000005.1"/>
</dbReference>